<sequence>MLGFFRRKKKKFGPLIYLSEPTILYHTKTEKVILEIIEEKLNSNNVILPSDYGLRDVSDKIAEVDYLVAVAIMGRFSSLVGREVKKAENFGKKVYTLDIAKTPESLVYILTEGVPEHIKWLNEEETFEFFNQFIAKDFLGSSFRGLFIGYRDHEW</sequence>
<dbReference type="OrthoDB" id="85626at2157"/>
<dbReference type="Proteomes" id="UP000009139">
    <property type="component" value="Chromosome"/>
</dbReference>
<proteinExistence type="predicted"/>
<organism evidence="1 2">
    <name type="scientific">Pyrococcus abyssi (strain GE5 / Orsay)</name>
    <dbReference type="NCBI Taxonomy" id="272844"/>
    <lineage>
        <taxon>Archaea</taxon>
        <taxon>Methanobacteriati</taxon>
        <taxon>Methanobacteriota</taxon>
        <taxon>Thermococci</taxon>
        <taxon>Thermococcales</taxon>
        <taxon>Thermococcaceae</taxon>
        <taxon>Pyrococcus</taxon>
    </lineage>
</organism>
<dbReference type="EMBL" id="HE613800">
    <property type="protein sequence ID" value="CCE70354.1"/>
    <property type="molecule type" value="Genomic_DNA"/>
</dbReference>
<evidence type="ECO:0000313" key="2">
    <source>
        <dbReference type="Proteomes" id="UP000009139"/>
    </source>
</evidence>
<protein>
    <submittedName>
        <fullName evidence="1">Uncharacterized protein</fullName>
    </submittedName>
</protein>
<comment type="miscellaneous">
    <text evidence="1">The sequence shown here is derived from an EMBL/GenBank/DDBJ third party annotation (TPA) entry.</text>
</comment>
<dbReference type="RefSeq" id="WP_048146763.1">
    <property type="nucleotide sequence ID" value="NC_000868.1"/>
</dbReference>
<reference evidence="1 2" key="1">
    <citation type="journal article" date="2012" name="Curr. Microbiol.">
        <title>Re-annotation of two hyperthermophilic archaea Pyrococcus abyssi GE5 and Pyrococcus furiosus DSM 3638.</title>
        <authorList>
            <person name="Gao J."/>
            <person name="Wang J."/>
        </authorList>
    </citation>
    <scope>GENOME REANNOTATION</scope>
    <source>
        <strain evidence="2">GE5 / Orsay</strain>
    </source>
</reference>
<gene>
    <name evidence="1" type="ordered locus">PAB0635</name>
</gene>
<name>G8ZIB3_PYRAB</name>
<dbReference type="AlphaFoldDB" id="G8ZIB3"/>
<evidence type="ECO:0000313" key="1">
    <source>
        <dbReference type="EMBL" id="CCE70354.1"/>
    </source>
</evidence>
<accession>G8ZIB3</accession>